<evidence type="ECO:0000256" key="5">
    <source>
        <dbReference type="ARBA" id="ARBA00023110"/>
    </source>
</evidence>
<name>A0A815GE14_9BILA</name>
<dbReference type="Gene3D" id="1.25.40.10">
    <property type="entry name" value="Tetratricopeptide repeat domain"/>
    <property type="match status" value="1"/>
</dbReference>
<evidence type="ECO:0000256" key="8">
    <source>
        <dbReference type="SAM" id="MobiDB-lite"/>
    </source>
</evidence>
<dbReference type="PANTHER" id="PTHR46512">
    <property type="entry name" value="PEPTIDYLPROLYL ISOMERASE"/>
    <property type="match status" value="1"/>
</dbReference>
<accession>A0A815GE14</accession>
<dbReference type="FunFam" id="3.10.50.40:FF:000013">
    <property type="entry name" value="Peptidylprolyl isomerase"/>
    <property type="match status" value="1"/>
</dbReference>
<evidence type="ECO:0000256" key="7">
    <source>
        <dbReference type="PROSITE-ProRule" id="PRU00277"/>
    </source>
</evidence>
<dbReference type="PROSITE" id="PS50059">
    <property type="entry name" value="FKBP_PPIASE"/>
    <property type="match status" value="2"/>
</dbReference>
<evidence type="ECO:0000256" key="3">
    <source>
        <dbReference type="ARBA" id="ARBA00022737"/>
    </source>
</evidence>
<proteinExistence type="predicted"/>
<keyword evidence="4" id="KW-0802">TPR repeat</keyword>
<dbReference type="EC" id="5.2.1.8" evidence="2 7"/>
<comment type="catalytic activity">
    <reaction evidence="1 7">
        <text>[protein]-peptidylproline (omega=180) = [protein]-peptidylproline (omega=0)</text>
        <dbReference type="Rhea" id="RHEA:16237"/>
        <dbReference type="Rhea" id="RHEA-COMP:10747"/>
        <dbReference type="Rhea" id="RHEA-COMP:10748"/>
        <dbReference type="ChEBI" id="CHEBI:83833"/>
        <dbReference type="ChEBI" id="CHEBI:83834"/>
        <dbReference type="EC" id="5.2.1.8"/>
    </reaction>
</comment>
<dbReference type="PANTHER" id="PTHR46512:SF9">
    <property type="entry name" value="PEPTIDYLPROLYL ISOMERASE"/>
    <property type="match status" value="1"/>
</dbReference>
<dbReference type="InterPro" id="IPR001179">
    <property type="entry name" value="PPIase_FKBP_dom"/>
</dbReference>
<evidence type="ECO:0000256" key="2">
    <source>
        <dbReference type="ARBA" id="ARBA00013194"/>
    </source>
</evidence>
<evidence type="ECO:0000256" key="4">
    <source>
        <dbReference type="ARBA" id="ARBA00022803"/>
    </source>
</evidence>
<evidence type="ECO:0000313" key="10">
    <source>
        <dbReference type="EMBL" id="CAF1337593.1"/>
    </source>
</evidence>
<protein>
    <recommendedName>
        <fullName evidence="2 7">peptidylprolyl isomerase</fullName>
        <ecNumber evidence="2 7">5.2.1.8</ecNumber>
    </recommendedName>
</protein>
<organism evidence="10 11">
    <name type="scientific">Rotaria sordida</name>
    <dbReference type="NCBI Taxonomy" id="392033"/>
    <lineage>
        <taxon>Eukaryota</taxon>
        <taxon>Metazoa</taxon>
        <taxon>Spiralia</taxon>
        <taxon>Gnathifera</taxon>
        <taxon>Rotifera</taxon>
        <taxon>Eurotatoria</taxon>
        <taxon>Bdelloidea</taxon>
        <taxon>Philodinida</taxon>
        <taxon>Philodinidae</taxon>
        <taxon>Rotaria</taxon>
    </lineage>
</organism>
<reference evidence="10" key="1">
    <citation type="submission" date="2021-02" db="EMBL/GenBank/DDBJ databases">
        <authorList>
            <person name="Nowell W R."/>
        </authorList>
    </citation>
    <scope>NUCLEOTIDE SEQUENCE</scope>
</reference>
<feature type="domain" description="PPIase FKBP-type" evidence="9">
    <location>
        <begin position="174"/>
        <end position="257"/>
    </location>
</feature>
<dbReference type="InterPro" id="IPR011990">
    <property type="entry name" value="TPR-like_helical_dom_sf"/>
</dbReference>
<dbReference type="Gene3D" id="3.10.50.40">
    <property type="match status" value="2"/>
</dbReference>
<keyword evidence="3" id="KW-0677">Repeat</keyword>
<evidence type="ECO:0000256" key="6">
    <source>
        <dbReference type="ARBA" id="ARBA00023235"/>
    </source>
</evidence>
<comment type="caution">
    <text evidence="10">The sequence shown here is derived from an EMBL/GenBank/DDBJ whole genome shotgun (WGS) entry which is preliminary data.</text>
</comment>
<dbReference type="GO" id="GO:0003755">
    <property type="term" value="F:peptidyl-prolyl cis-trans isomerase activity"/>
    <property type="evidence" value="ECO:0007669"/>
    <property type="project" value="UniProtKB-KW"/>
</dbReference>
<dbReference type="OrthoDB" id="433738at2759"/>
<feature type="compositionally biased region" description="Basic and acidic residues" evidence="8">
    <location>
        <begin position="406"/>
        <end position="415"/>
    </location>
</feature>
<gene>
    <name evidence="10" type="ORF">RFH988_LOCUS31602</name>
</gene>
<dbReference type="AlphaFoldDB" id="A0A815GE14"/>
<dbReference type="EMBL" id="CAJNOO010003444">
    <property type="protein sequence ID" value="CAF1337593.1"/>
    <property type="molecule type" value="Genomic_DNA"/>
</dbReference>
<dbReference type="InterPro" id="IPR046357">
    <property type="entry name" value="PPIase_dom_sf"/>
</dbReference>
<evidence type="ECO:0000259" key="9">
    <source>
        <dbReference type="PROSITE" id="PS50059"/>
    </source>
</evidence>
<dbReference type="InterPro" id="IPR019734">
    <property type="entry name" value="TPR_rpt"/>
</dbReference>
<dbReference type="Pfam" id="PF00254">
    <property type="entry name" value="FKBP_C"/>
    <property type="match status" value="2"/>
</dbReference>
<dbReference type="SMART" id="SM00028">
    <property type="entry name" value="TPR"/>
    <property type="match status" value="2"/>
</dbReference>
<dbReference type="SUPFAM" id="SSF54534">
    <property type="entry name" value="FKBP-like"/>
    <property type="match status" value="2"/>
</dbReference>
<evidence type="ECO:0000313" key="11">
    <source>
        <dbReference type="Proteomes" id="UP000663882"/>
    </source>
</evidence>
<sequence length="434" mass="49743">MPSNEEEQIQLKGEDISPNRDGCLLKEIVRQGIDNEKPMFDDTVYIHYIGTLLDGTVFENTRERNEKVSFNFDRGEVIKAWDIGVATMKRGEISRFTSKPKYAYGLKGLNGKVGSATTVIFEIELLDCVGKSKNRTKFFENICFLGKDISHERDQSIIRRIIKRGEVFEQPKEDATVQIHLKGTHQGQIFDERTVSFIAGGGCLQNIPLGVEYAVFRMSKGDHWKLYLKSKGTQGVEKFHIPPDSPVEYEVTIIDLEQTKDDRFFSDEQKLQQSEILKKRGDEFVEGGHYELAVKKYKTIYYYLLSASFTNDSDKEQSRQLKFDAQSNLALCYLKLADYDKCERACDNALIFDPQNETCLFRRGQCHLAWGYFRAAIRDFEAVLKLNTKNDAAKQHIQECQQKIQADEAKKKESCKSISGTETEATETSTKRNE</sequence>
<keyword evidence="5 7" id="KW-0697">Rotamase</keyword>
<dbReference type="Proteomes" id="UP000663882">
    <property type="component" value="Unassembled WGS sequence"/>
</dbReference>
<keyword evidence="6 7" id="KW-0413">Isomerase</keyword>
<evidence type="ECO:0000256" key="1">
    <source>
        <dbReference type="ARBA" id="ARBA00000971"/>
    </source>
</evidence>
<feature type="domain" description="PPIase FKBP-type" evidence="9">
    <location>
        <begin position="41"/>
        <end position="129"/>
    </location>
</feature>
<dbReference type="SUPFAM" id="SSF48452">
    <property type="entry name" value="TPR-like"/>
    <property type="match status" value="1"/>
</dbReference>
<feature type="region of interest" description="Disordered" evidence="8">
    <location>
        <begin position="406"/>
        <end position="434"/>
    </location>
</feature>
<dbReference type="InterPro" id="IPR050754">
    <property type="entry name" value="FKBP4/5/8-like"/>
</dbReference>